<name>A0ACB7PT72_9PEZI</name>
<sequence>MDQKLDNTTTEVFDRHGDLKLIVWKNHSMITFQVCSRTLARSSPVWDVMLYGPFREGKAQQKGDEWTVSLPEDDADGLRIILSTIHGIFDAVPTDTKLHFDSIFSLVALSDKYDMVAALKPSWKSWLCSWGCRITSETNRFSFLHRGSAHRVVQYLWLCYTVGWGDQFRSGLCTLMQRTGLGNDGRPRVTAGDSEDPEADDIYLDSSEYLGFINTSTIEEILEARLRLLETMLTKIRDVMTSLRSSSTATRVCKADEKGAGFCDRTLFNALRQAMVAVKVEHWYRGRKGTASLAKTLTLSVQQMEYDILDKIKSHANATLQKRVRYQRSTHAKCWPEDHLQVFEKWLPEDDTLARINMEQLDIFGNPTDSDSDRPVKRHGTELLLRQLDPLNSAASSADPVFPERERLPAQVISSNTSNGYSSSFYKQWFSIDVLTSDTTAAQPRPTPPTTSNDVLADDTPVLDLISAARILLAKRDKTTSKEAENTVGQEPKQENTTAATQARTEEGSAVNAHIESFDDHGDLTLIVGEAQANFLVCSYSLRRVSATWYDRLYGSHSDPQDREGEHPWTICLPDDDPDAMRIILRVVHGNLSEMPAVLSMDMLCHLTATCDRHDMMGLLKPCWSGWVQKLPKQAFDPATFAQQIWIAYKLGHLAWYRGTLAAFLCNTQKSPEGKLFSETDPEIDFYNNPYLQELGLLNDWEDGRVKIIEVVGNILREALNRLSNPQAISCNSGKAQDNCDCAMLGGVHRALYGRNWYSGGAPSWEKDVTISVHTLVTKVEGIRTAAIGESRMKRKDHAHKRCTPWVSFTLLDVLRVCPVYRAVSIDTAAFQEQAKKTGLDVQLKSALGRPGNGPMMGGFWFVRLGFIVGRFRCRPIGVDHLATFCSLRNVCYYVGYTVLLRWNALSRPCFPFSTAPIVYPTTNRDHS</sequence>
<organism evidence="1 2">
    <name type="scientific">Chaetomium tenue</name>
    <dbReference type="NCBI Taxonomy" id="1854479"/>
    <lineage>
        <taxon>Eukaryota</taxon>
        <taxon>Fungi</taxon>
        <taxon>Dikarya</taxon>
        <taxon>Ascomycota</taxon>
        <taxon>Pezizomycotina</taxon>
        <taxon>Sordariomycetes</taxon>
        <taxon>Sordariomycetidae</taxon>
        <taxon>Sordariales</taxon>
        <taxon>Chaetomiaceae</taxon>
        <taxon>Chaetomium</taxon>
    </lineage>
</organism>
<accession>A0ACB7PT72</accession>
<reference evidence="1 2" key="1">
    <citation type="journal article" date="2021" name="Nat. Commun.">
        <title>Genetic determinants of endophytism in the Arabidopsis root mycobiome.</title>
        <authorList>
            <person name="Mesny F."/>
            <person name="Miyauchi S."/>
            <person name="Thiergart T."/>
            <person name="Pickel B."/>
            <person name="Atanasova L."/>
            <person name="Karlsson M."/>
            <person name="Huettel B."/>
            <person name="Barry K.W."/>
            <person name="Haridas S."/>
            <person name="Chen C."/>
            <person name="Bauer D."/>
            <person name="Andreopoulos W."/>
            <person name="Pangilinan J."/>
            <person name="LaButti K."/>
            <person name="Riley R."/>
            <person name="Lipzen A."/>
            <person name="Clum A."/>
            <person name="Drula E."/>
            <person name="Henrissat B."/>
            <person name="Kohler A."/>
            <person name="Grigoriev I.V."/>
            <person name="Martin F.M."/>
            <person name="Hacquard S."/>
        </authorList>
    </citation>
    <scope>NUCLEOTIDE SEQUENCE [LARGE SCALE GENOMIC DNA]</scope>
    <source>
        <strain evidence="1 2">MPI-SDFR-AT-0079</strain>
    </source>
</reference>
<keyword evidence="2" id="KW-1185">Reference proteome</keyword>
<protein>
    <submittedName>
        <fullName evidence="1">Uncharacterized protein</fullName>
    </submittedName>
</protein>
<comment type="caution">
    <text evidence="1">The sequence shown here is derived from an EMBL/GenBank/DDBJ whole genome shotgun (WGS) entry which is preliminary data.</text>
</comment>
<dbReference type="EMBL" id="JAGIZQ010000001">
    <property type="protein sequence ID" value="KAH6651278.1"/>
    <property type="molecule type" value="Genomic_DNA"/>
</dbReference>
<dbReference type="Proteomes" id="UP000724584">
    <property type="component" value="Unassembled WGS sequence"/>
</dbReference>
<gene>
    <name evidence="1" type="ORF">F5144DRAFT_525097</name>
</gene>
<evidence type="ECO:0000313" key="1">
    <source>
        <dbReference type="EMBL" id="KAH6651278.1"/>
    </source>
</evidence>
<proteinExistence type="predicted"/>
<evidence type="ECO:0000313" key="2">
    <source>
        <dbReference type="Proteomes" id="UP000724584"/>
    </source>
</evidence>